<feature type="transmembrane region" description="Helical" evidence="1">
    <location>
        <begin position="176"/>
        <end position="197"/>
    </location>
</feature>
<name>A0A420XTF0_9ACTN</name>
<feature type="transmembrane region" description="Helical" evidence="1">
    <location>
        <begin position="37"/>
        <end position="56"/>
    </location>
</feature>
<dbReference type="CDD" id="cd01949">
    <property type="entry name" value="GGDEF"/>
    <property type="match status" value="1"/>
</dbReference>
<dbReference type="SUPFAM" id="SSF141868">
    <property type="entry name" value="EAL domain-like"/>
    <property type="match status" value="1"/>
</dbReference>
<evidence type="ECO:0000256" key="1">
    <source>
        <dbReference type="SAM" id="Phobius"/>
    </source>
</evidence>
<dbReference type="InterPro" id="IPR035919">
    <property type="entry name" value="EAL_sf"/>
</dbReference>
<feature type="domain" description="GGDEF" evidence="3">
    <location>
        <begin position="358"/>
        <end position="485"/>
    </location>
</feature>
<dbReference type="InterPro" id="IPR043128">
    <property type="entry name" value="Rev_trsase/Diguanyl_cyclase"/>
</dbReference>
<sequence>MSASSRVPASARTYFLALTLLAAAVTAFQLPDSWPPLTSWAAGVIVLLVTRFPLLVMRRAGGLEVGLDPVIALFLAFSDAPHAAVVWTFTAGVAQLFTSKASWVRLFNAAVTVLSGAAALAVVAHLDAAPLAGGRSGAVTAVVAAACYYLVDYLLSVFAIVSLRRATLREAIWDDTAPLTMACVAAAGSLGYVGAVLVRTDPWTLPLAGIPLVTVVLAGRAFATAHGERMRVHALFTAAERQHSAATTAAVLEAAVEAGREALAAPVELREVEPVDGVASTVDTPDGARWIHATTRNQQSRVFTQSDRELLEVLASLTNDSLRRQALVESLERMAATDALTGLANAAAFRAAVRSAGPGSAVLFCDLDGFKGVNDDFGHEAGDALLCEVADRLRGCVREGDVLARNGGDEFAVLLVGADAERAEAVAQRVVEVVAAPISLPGVGHAKVTVSVGTATGDGALVQRADIAMYAAKAAGKSRHVVCTDELFAAHQSRRTLADELGRAIDRDELVLHYQPIVNLALDRIDGVEALVRWQHPERGLLGPGEFVHLAEETGTIDDLTRWVQRRAVQDAVLMSRLAGRQISVSVNVSPSSLVRGVLLDQVESGCTDDVQLILEVTETAVAEPAAVPVLEEFRRRGVRIALDDFGTGHSSLATLRLLPVDIIKLDRAFIEGIAVEQEASLLVRSVAELARALAKPLVVEGIEDAAQRAELERLGVALGQGYHLARPAPLDVVLEGLRQSAVEEAASLVPGR</sequence>
<protein>
    <submittedName>
        <fullName evidence="4">Diguanylate cyclase (GGDEF)-like protein</fullName>
    </submittedName>
</protein>
<dbReference type="Gene3D" id="3.20.20.450">
    <property type="entry name" value="EAL domain"/>
    <property type="match status" value="1"/>
</dbReference>
<dbReference type="NCBIfam" id="TIGR00254">
    <property type="entry name" value="GGDEF"/>
    <property type="match status" value="1"/>
</dbReference>
<comment type="caution">
    <text evidence="4">The sequence shown here is derived from an EMBL/GenBank/DDBJ whole genome shotgun (WGS) entry which is preliminary data.</text>
</comment>
<dbReference type="CDD" id="cd01948">
    <property type="entry name" value="EAL"/>
    <property type="match status" value="1"/>
</dbReference>
<dbReference type="Pfam" id="PF00563">
    <property type="entry name" value="EAL"/>
    <property type="match status" value="1"/>
</dbReference>
<keyword evidence="1" id="KW-1133">Transmembrane helix</keyword>
<evidence type="ECO:0000313" key="5">
    <source>
        <dbReference type="Proteomes" id="UP000281955"/>
    </source>
</evidence>
<gene>
    <name evidence="4" type="ORF">CLV35_0366</name>
</gene>
<dbReference type="SMART" id="SM00052">
    <property type="entry name" value="EAL"/>
    <property type="match status" value="1"/>
</dbReference>
<feature type="domain" description="EAL" evidence="2">
    <location>
        <begin position="494"/>
        <end position="742"/>
    </location>
</feature>
<dbReference type="InParanoid" id="A0A420XTF0"/>
<dbReference type="PROSITE" id="PS50883">
    <property type="entry name" value="EAL"/>
    <property type="match status" value="1"/>
</dbReference>
<evidence type="ECO:0000259" key="3">
    <source>
        <dbReference type="PROSITE" id="PS50887"/>
    </source>
</evidence>
<proteinExistence type="predicted"/>
<dbReference type="InterPro" id="IPR029787">
    <property type="entry name" value="Nucleotide_cyclase"/>
</dbReference>
<dbReference type="PANTHER" id="PTHR33121">
    <property type="entry name" value="CYCLIC DI-GMP PHOSPHODIESTERASE PDEF"/>
    <property type="match status" value="1"/>
</dbReference>
<dbReference type="AlphaFoldDB" id="A0A420XTF0"/>
<accession>A0A420XTF0</accession>
<reference evidence="4 5" key="1">
    <citation type="submission" date="2018-10" db="EMBL/GenBank/DDBJ databases">
        <title>Genomic Encyclopedia of Archaeal and Bacterial Type Strains, Phase II (KMG-II): from individual species to whole genera.</title>
        <authorList>
            <person name="Goeker M."/>
        </authorList>
    </citation>
    <scope>NUCLEOTIDE SEQUENCE [LARGE SCALE GENOMIC DNA]</scope>
    <source>
        <strain evidence="4 5">RP-AC37</strain>
    </source>
</reference>
<evidence type="ECO:0000313" key="4">
    <source>
        <dbReference type="EMBL" id="RKS79949.1"/>
    </source>
</evidence>
<feature type="transmembrane region" description="Helical" evidence="1">
    <location>
        <begin position="138"/>
        <end position="164"/>
    </location>
</feature>
<dbReference type="RefSeq" id="WP_183061601.1">
    <property type="nucleotide sequence ID" value="NZ_RBWV01000009.1"/>
</dbReference>
<dbReference type="SUPFAM" id="SSF55073">
    <property type="entry name" value="Nucleotide cyclase"/>
    <property type="match status" value="1"/>
</dbReference>
<dbReference type="PROSITE" id="PS50887">
    <property type="entry name" value="GGDEF"/>
    <property type="match status" value="1"/>
</dbReference>
<dbReference type="InterPro" id="IPR001633">
    <property type="entry name" value="EAL_dom"/>
</dbReference>
<keyword evidence="1" id="KW-0812">Transmembrane</keyword>
<dbReference type="InterPro" id="IPR050706">
    <property type="entry name" value="Cyclic-di-GMP_PDE-like"/>
</dbReference>
<dbReference type="GO" id="GO:0071111">
    <property type="term" value="F:cyclic-guanylate-specific phosphodiesterase activity"/>
    <property type="evidence" value="ECO:0007669"/>
    <property type="project" value="InterPro"/>
</dbReference>
<feature type="transmembrane region" description="Helical" evidence="1">
    <location>
        <begin position="106"/>
        <end position="126"/>
    </location>
</feature>
<keyword evidence="1" id="KW-0472">Membrane</keyword>
<dbReference type="InterPro" id="IPR000160">
    <property type="entry name" value="GGDEF_dom"/>
</dbReference>
<dbReference type="EMBL" id="RBWV01000009">
    <property type="protein sequence ID" value="RKS79949.1"/>
    <property type="molecule type" value="Genomic_DNA"/>
</dbReference>
<evidence type="ECO:0000259" key="2">
    <source>
        <dbReference type="PROSITE" id="PS50883"/>
    </source>
</evidence>
<feature type="transmembrane region" description="Helical" evidence="1">
    <location>
        <begin position="203"/>
        <end position="223"/>
    </location>
</feature>
<dbReference type="Pfam" id="PF00990">
    <property type="entry name" value="GGDEF"/>
    <property type="match status" value="1"/>
</dbReference>
<dbReference type="Gene3D" id="3.30.70.270">
    <property type="match status" value="1"/>
</dbReference>
<organism evidence="4 5">
    <name type="scientific">Motilibacter peucedani</name>
    <dbReference type="NCBI Taxonomy" id="598650"/>
    <lineage>
        <taxon>Bacteria</taxon>
        <taxon>Bacillati</taxon>
        <taxon>Actinomycetota</taxon>
        <taxon>Actinomycetes</taxon>
        <taxon>Motilibacterales</taxon>
        <taxon>Motilibacteraceae</taxon>
        <taxon>Motilibacter</taxon>
    </lineage>
</organism>
<dbReference type="PANTHER" id="PTHR33121:SF79">
    <property type="entry name" value="CYCLIC DI-GMP PHOSPHODIESTERASE PDED-RELATED"/>
    <property type="match status" value="1"/>
</dbReference>
<keyword evidence="5" id="KW-1185">Reference proteome</keyword>
<dbReference type="SMART" id="SM00267">
    <property type="entry name" value="GGDEF"/>
    <property type="match status" value="1"/>
</dbReference>
<dbReference type="Proteomes" id="UP000281955">
    <property type="component" value="Unassembled WGS sequence"/>
</dbReference>